<dbReference type="EMBL" id="JAOQJL010000004">
    <property type="protein sequence ID" value="MCU6764455.1"/>
    <property type="molecule type" value="Genomic_DNA"/>
</dbReference>
<dbReference type="Pfam" id="PF07179">
    <property type="entry name" value="SseB"/>
    <property type="match status" value="1"/>
</dbReference>
<sequence>MGNKADAVKQLQNRDVVFVAYSQATKLPYVTCDEESFNDQAWVFSTEEGIKEFGKKKLEDKILLMGMKYEKKDFPRFYGTLYAIGVNTVIWADGEDRTEVDLTDIAKQADLSKLEPAKRPLFNSTLQLSGIYFMQELRRPVKKEERKNMRELEEELIANLLKSDFLIAMDKDPEDSHKVNIPFLKNKEGDVLQPAFSDIMEFEKFAKGKKLRAARVPFAKLPDVLIPQAKAMVVNPMGINLILDKEQLNKILKR</sequence>
<proteinExistence type="predicted"/>
<evidence type="ECO:0000259" key="1">
    <source>
        <dbReference type="Pfam" id="PF07179"/>
    </source>
</evidence>
<dbReference type="Proteomes" id="UP001652409">
    <property type="component" value="Unassembled WGS sequence"/>
</dbReference>
<gene>
    <name evidence="2" type="ORF">OCV61_03405</name>
</gene>
<reference evidence="2 3" key="1">
    <citation type="journal article" date="2021" name="ISME Commun">
        <title>Automated analysis of genomic sequences facilitates high-throughput and comprehensive description of bacteria.</title>
        <authorList>
            <person name="Hitch T.C.A."/>
        </authorList>
    </citation>
    <scope>NUCLEOTIDE SEQUENCE [LARGE SCALE GENOMIC DNA]</scope>
    <source>
        <strain evidence="2 3">Sanger_23</strain>
    </source>
</reference>
<comment type="caution">
    <text evidence="2">The sequence shown here is derived from an EMBL/GenBank/DDBJ whole genome shotgun (WGS) entry which is preliminary data.</text>
</comment>
<protein>
    <submittedName>
        <fullName evidence="2">SseB family protein</fullName>
    </submittedName>
</protein>
<dbReference type="RefSeq" id="WP_158420679.1">
    <property type="nucleotide sequence ID" value="NZ_JAOQJL010000004.1"/>
</dbReference>
<keyword evidence="3" id="KW-1185">Reference proteome</keyword>
<feature type="domain" description="SseB protein N-terminal" evidence="1">
    <location>
        <begin position="153"/>
        <end position="248"/>
    </location>
</feature>
<accession>A0ABT2TQG3</accession>
<organism evidence="2 3">
    <name type="scientific">Blautia ammoniilytica</name>
    <dbReference type="NCBI Taxonomy" id="2981782"/>
    <lineage>
        <taxon>Bacteria</taxon>
        <taxon>Bacillati</taxon>
        <taxon>Bacillota</taxon>
        <taxon>Clostridia</taxon>
        <taxon>Lachnospirales</taxon>
        <taxon>Lachnospiraceae</taxon>
        <taxon>Blautia</taxon>
    </lineage>
</organism>
<evidence type="ECO:0000313" key="2">
    <source>
        <dbReference type="EMBL" id="MCU6764455.1"/>
    </source>
</evidence>
<dbReference type="InterPro" id="IPR009839">
    <property type="entry name" value="SseB_N"/>
</dbReference>
<evidence type="ECO:0000313" key="3">
    <source>
        <dbReference type="Proteomes" id="UP001652409"/>
    </source>
</evidence>
<name>A0ABT2TQG3_9FIRM</name>